<feature type="domain" description="Glucose/Sorbosone dehydrogenase" evidence="2">
    <location>
        <begin position="89"/>
        <end position="384"/>
    </location>
</feature>
<feature type="region of interest" description="Disordered" evidence="1">
    <location>
        <begin position="51"/>
        <end position="73"/>
    </location>
</feature>
<protein>
    <submittedName>
        <fullName evidence="3">Oxidoreductase</fullName>
    </submittedName>
</protein>
<dbReference type="EMBL" id="BOMF01000020">
    <property type="protein sequence ID" value="GID44070.1"/>
    <property type="molecule type" value="Genomic_DNA"/>
</dbReference>
<dbReference type="PANTHER" id="PTHR19328:SF13">
    <property type="entry name" value="HIPL1 PROTEIN"/>
    <property type="match status" value="1"/>
</dbReference>
<proteinExistence type="predicted"/>
<dbReference type="Pfam" id="PF07995">
    <property type="entry name" value="GSDH"/>
    <property type="match status" value="1"/>
</dbReference>
<dbReference type="Gene3D" id="2.120.10.30">
    <property type="entry name" value="TolB, C-terminal domain"/>
    <property type="match status" value="1"/>
</dbReference>
<gene>
    <name evidence="3" type="ORF">Aca07nite_13450</name>
</gene>
<dbReference type="InterPro" id="IPR012938">
    <property type="entry name" value="Glc/Sorbosone_DH"/>
</dbReference>
<comment type="caution">
    <text evidence="3">The sequence shown here is derived from an EMBL/GenBank/DDBJ whole genome shotgun (WGS) entry which is preliminary data.</text>
</comment>
<dbReference type="SUPFAM" id="SSF50952">
    <property type="entry name" value="Soluble quinoprotein glucose dehydrogenase"/>
    <property type="match status" value="1"/>
</dbReference>
<name>A0ABQ3WCH0_9ACTN</name>
<evidence type="ECO:0000259" key="2">
    <source>
        <dbReference type="Pfam" id="PF07995"/>
    </source>
</evidence>
<evidence type="ECO:0000256" key="1">
    <source>
        <dbReference type="SAM" id="MobiDB-lite"/>
    </source>
</evidence>
<reference evidence="3" key="1">
    <citation type="submission" date="2021-01" db="EMBL/GenBank/DDBJ databases">
        <title>Whole genome shotgun sequence of Actinoplanes capillaceus NBRC 16408.</title>
        <authorList>
            <person name="Komaki H."/>
            <person name="Tamura T."/>
        </authorList>
    </citation>
    <scope>NUCLEOTIDE SEQUENCE [LARGE SCALE GENOMIC DNA]</scope>
    <source>
        <strain evidence="3">NBRC 16408</strain>
    </source>
</reference>
<dbReference type="InterPro" id="IPR011041">
    <property type="entry name" value="Quinoprot_gluc/sorb_DH_b-prop"/>
</dbReference>
<accession>A0ABQ3WCH0</accession>
<organism evidence="3">
    <name type="scientific">Actinoplanes campanulatus</name>
    <dbReference type="NCBI Taxonomy" id="113559"/>
    <lineage>
        <taxon>Bacteria</taxon>
        <taxon>Bacillati</taxon>
        <taxon>Actinomycetota</taxon>
        <taxon>Actinomycetes</taxon>
        <taxon>Micromonosporales</taxon>
        <taxon>Micromonosporaceae</taxon>
        <taxon>Actinoplanes</taxon>
    </lineage>
</organism>
<sequence length="409" mass="42386">MSGGVLSDLTATLVGRCREGWLVVRFRRVRAVAATSGAVLALTAGCSFGPPGPDQAGSPPNLPRPSVAPTAAEGDAEREVALSVLAKDLEVPWGMAFLPDGGAVVTERDTARILKIGPESTAGGLKVTELRRLGEVTAGGDGGLLGVAVSPKFKSDKTLFVYYTTAEDNRIAKIAGDGPVQPILTGIPRSEQHNGGALAFGPDGLLYAGTGDGTDGGGQAQDPKSLGGKILRITTAGRPAPGNPVRNSPVWSSGHRNVQGLAWDETKRMFATDRGQPRTAELNVVVKGKNYGWPKADGPATDPRYTDPLVSWPTDTSSCAGVATLESMVATACVLGRRLQLLNVTGNGTVLGSPQELLTDEFGRLRALAAAPDGSFWVATSNQEDAGQPGPEDDRILRLVFSDGGAGRS</sequence>
<evidence type="ECO:0000313" key="3">
    <source>
        <dbReference type="EMBL" id="GID44070.1"/>
    </source>
</evidence>
<dbReference type="PANTHER" id="PTHR19328">
    <property type="entry name" value="HEDGEHOG-INTERACTING PROTEIN"/>
    <property type="match status" value="1"/>
</dbReference>
<dbReference type="InterPro" id="IPR011042">
    <property type="entry name" value="6-blade_b-propeller_TolB-like"/>
</dbReference>
<feature type="region of interest" description="Disordered" evidence="1">
    <location>
        <begin position="234"/>
        <end position="253"/>
    </location>
</feature>